<dbReference type="SUPFAM" id="SSF48498">
    <property type="entry name" value="Tetracyclin repressor-like, C-terminal domain"/>
    <property type="match status" value="1"/>
</dbReference>
<dbReference type="EMBL" id="JADNYM010000002">
    <property type="protein sequence ID" value="MBG0738194.1"/>
    <property type="molecule type" value="Genomic_DNA"/>
</dbReference>
<gene>
    <name evidence="6" type="ORF">IV500_01920</name>
</gene>
<evidence type="ECO:0000256" key="1">
    <source>
        <dbReference type="ARBA" id="ARBA00023015"/>
    </source>
</evidence>
<dbReference type="InterPro" id="IPR009057">
    <property type="entry name" value="Homeodomain-like_sf"/>
</dbReference>
<dbReference type="GO" id="GO:0003700">
    <property type="term" value="F:DNA-binding transcription factor activity"/>
    <property type="evidence" value="ECO:0007669"/>
    <property type="project" value="TreeGrafter"/>
</dbReference>
<proteinExistence type="predicted"/>
<dbReference type="RefSeq" id="WP_196395134.1">
    <property type="nucleotide sequence ID" value="NZ_JADNYM010000002.1"/>
</dbReference>
<protein>
    <submittedName>
        <fullName evidence="6">TetR/AcrR family transcriptional regulator</fullName>
    </submittedName>
</protein>
<evidence type="ECO:0000256" key="3">
    <source>
        <dbReference type="ARBA" id="ARBA00023163"/>
    </source>
</evidence>
<keyword evidence="2 4" id="KW-0238">DNA-binding</keyword>
<dbReference type="GO" id="GO:0000976">
    <property type="term" value="F:transcription cis-regulatory region binding"/>
    <property type="evidence" value="ECO:0007669"/>
    <property type="project" value="TreeGrafter"/>
</dbReference>
<sequence>MPRIAAPTNVEQRAQTQRKILAAFGTLLFTHGLPGLTMTDVARQAGVGRTAVYNYFADLEQLLVAYALDETGRFVSDLKTELARLDSPVDRLALYIRVQMEDLARRHLPPGPAMRSVLSPGSFAKLGVHVGELNAVLADILRDGMEQGYIPLDDVTSLAPLIHGSLAASASRGNEQDAVENAAHIAGAVRFIQAGVGVVFGADGHPVRSFPAARWPTAGWSRPE</sequence>
<dbReference type="Pfam" id="PF00440">
    <property type="entry name" value="TetR_N"/>
    <property type="match status" value="1"/>
</dbReference>
<dbReference type="Proteomes" id="UP000655366">
    <property type="component" value="Unassembled WGS sequence"/>
</dbReference>
<keyword evidence="1" id="KW-0805">Transcription regulation</keyword>
<keyword evidence="7" id="KW-1185">Reference proteome</keyword>
<dbReference type="SUPFAM" id="SSF46689">
    <property type="entry name" value="Homeodomain-like"/>
    <property type="match status" value="1"/>
</dbReference>
<evidence type="ECO:0000256" key="4">
    <source>
        <dbReference type="PROSITE-ProRule" id="PRU00335"/>
    </source>
</evidence>
<evidence type="ECO:0000256" key="2">
    <source>
        <dbReference type="ARBA" id="ARBA00023125"/>
    </source>
</evidence>
<dbReference type="PROSITE" id="PS50977">
    <property type="entry name" value="HTH_TETR_2"/>
    <property type="match status" value="1"/>
</dbReference>
<accession>A0A931G6D5</accession>
<name>A0A931G6D5_9MICC</name>
<dbReference type="InterPro" id="IPR001647">
    <property type="entry name" value="HTH_TetR"/>
</dbReference>
<dbReference type="PANTHER" id="PTHR30055">
    <property type="entry name" value="HTH-TYPE TRANSCRIPTIONAL REGULATOR RUTR"/>
    <property type="match status" value="1"/>
</dbReference>
<evidence type="ECO:0000259" key="5">
    <source>
        <dbReference type="PROSITE" id="PS50977"/>
    </source>
</evidence>
<dbReference type="InterPro" id="IPR036271">
    <property type="entry name" value="Tet_transcr_reg_TetR-rel_C_sf"/>
</dbReference>
<comment type="caution">
    <text evidence="6">The sequence shown here is derived from an EMBL/GenBank/DDBJ whole genome shotgun (WGS) entry which is preliminary data.</text>
</comment>
<dbReference type="PANTHER" id="PTHR30055:SF234">
    <property type="entry name" value="HTH-TYPE TRANSCRIPTIONAL REGULATOR BETI"/>
    <property type="match status" value="1"/>
</dbReference>
<dbReference type="Gene3D" id="1.10.357.10">
    <property type="entry name" value="Tetracycline Repressor, domain 2"/>
    <property type="match status" value="1"/>
</dbReference>
<organism evidence="6 7">
    <name type="scientific">Arthrobacter terrae</name>
    <dbReference type="NCBI Taxonomy" id="2935737"/>
    <lineage>
        <taxon>Bacteria</taxon>
        <taxon>Bacillati</taxon>
        <taxon>Actinomycetota</taxon>
        <taxon>Actinomycetes</taxon>
        <taxon>Micrococcales</taxon>
        <taxon>Micrococcaceae</taxon>
        <taxon>Arthrobacter</taxon>
    </lineage>
</organism>
<dbReference type="AlphaFoldDB" id="A0A931G6D5"/>
<feature type="domain" description="HTH tetR-type" evidence="5">
    <location>
        <begin position="14"/>
        <end position="74"/>
    </location>
</feature>
<reference evidence="6 7" key="1">
    <citation type="submission" date="2020-11" db="EMBL/GenBank/DDBJ databases">
        <title>Arthrobacter antarcticus sp. nov., isolated from Antarctic Soil.</title>
        <authorList>
            <person name="Li J."/>
        </authorList>
    </citation>
    <scope>NUCLEOTIDE SEQUENCE [LARGE SCALE GENOMIC DNA]</scope>
    <source>
        <strain evidence="6 7">Z1-20</strain>
    </source>
</reference>
<evidence type="ECO:0000313" key="6">
    <source>
        <dbReference type="EMBL" id="MBG0738194.1"/>
    </source>
</evidence>
<keyword evidence="3" id="KW-0804">Transcription</keyword>
<evidence type="ECO:0000313" key="7">
    <source>
        <dbReference type="Proteomes" id="UP000655366"/>
    </source>
</evidence>
<feature type="DNA-binding region" description="H-T-H motif" evidence="4">
    <location>
        <begin position="37"/>
        <end position="56"/>
    </location>
</feature>
<dbReference type="InterPro" id="IPR050109">
    <property type="entry name" value="HTH-type_TetR-like_transc_reg"/>
</dbReference>